<geneLocation type="plasmid" evidence="5 6">
    <name>unnamed1</name>
</geneLocation>
<dbReference type="GO" id="GO:0003700">
    <property type="term" value="F:DNA-binding transcription factor activity"/>
    <property type="evidence" value="ECO:0007669"/>
    <property type="project" value="InterPro"/>
</dbReference>
<evidence type="ECO:0000313" key="5">
    <source>
        <dbReference type="EMBL" id="QFI36330.1"/>
    </source>
</evidence>
<keyword evidence="2" id="KW-0238">DNA-binding</keyword>
<dbReference type="AlphaFoldDB" id="A0A5J6WGM7"/>
<keyword evidence="1" id="KW-0805">Transcription regulation</keyword>
<dbReference type="SUPFAM" id="SSF46785">
    <property type="entry name" value="Winged helix' DNA-binding domain"/>
    <property type="match status" value="1"/>
</dbReference>
<feature type="domain" description="HTH marR-type" evidence="4">
    <location>
        <begin position="1"/>
        <end position="144"/>
    </location>
</feature>
<dbReference type="Proteomes" id="UP000327424">
    <property type="component" value="Plasmid unnamed1"/>
</dbReference>
<dbReference type="SMART" id="SM00347">
    <property type="entry name" value="HTH_MARR"/>
    <property type="match status" value="1"/>
</dbReference>
<evidence type="ECO:0000256" key="3">
    <source>
        <dbReference type="ARBA" id="ARBA00023163"/>
    </source>
</evidence>
<dbReference type="Pfam" id="PF22381">
    <property type="entry name" value="Staph_reg_Sar_Rot"/>
    <property type="match status" value="1"/>
</dbReference>
<organism evidence="5 6">
    <name type="scientific">Moritella marina ATCC 15381</name>
    <dbReference type="NCBI Taxonomy" id="1202962"/>
    <lineage>
        <taxon>Bacteria</taxon>
        <taxon>Pseudomonadati</taxon>
        <taxon>Pseudomonadota</taxon>
        <taxon>Gammaproteobacteria</taxon>
        <taxon>Alteromonadales</taxon>
        <taxon>Moritellaceae</taxon>
        <taxon>Moritella</taxon>
    </lineage>
</organism>
<dbReference type="InterPro" id="IPR036390">
    <property type="entry name" value="WH_DNA-bd_sf"/>
</dbReference>
<dbReference type="OrthoDB" id="9806864at2"/>
<proteinExistence type="predicted"/>
<dbReference type="KEGG" id="mmaa:FR932_00115"/>
<accession>A0A5J6WGM7</accession>
<evidence type="ECO:0000256" key="1">
    <source>
        <dbReference type="ARBA" id="ARBA00023015"/>
    </source>
</evidence>
<dbReference type="RefSeq" id="WP_019443267.1">
    <property type="nucleotide sequence ID" value="NZ_ALOE01000055.1"/>
</dbReference>
<dbReference type="InterPro" id="IPR000835">
    <property type="entry name" value="HTH_MarR-typ"/>
</dbReference>
<evidence type="ECO:0000313" key="6">
    <source>
        <dbReference type="Proteomes" id="UP000327424"/>
    </source>
</evidence>
<protein>
    <submittedName>
        <fullName evidence="5">Winged helix-turn-helix transcriptional regulator</fullName>
    </submittedName>
</protein>
<dbReference type="PANTHER" id="PTHR33164:SF64">
    <property type="entry name" value="TRANSCRIPTIONAL REGULATOR SLYA"/>
    <property type="match status" value="1"/>
</dbReference>
<dbReference type="Gene3D" id="1.10.10.10">
    <property type="entry name" value="Winged helix-like DNA-binding domain superfamily/Winged helix DNA-binding domain"/>
    <property type="match status" value="1"/>
</dbReference>
<dbReference type="GO" id="GO:0003677">
    <property type="term" value="F:DNA binding"/>
    <property type="evidence" value="ECO:0007669"/>
    <property type="project" value="UniProtKB-KW"/>
</dbReference>
<dbReference type="PANTHER" id="PTHR33164">
    <property type="entry name" value="TRANSCRIPTIONAL REGULATOR, MARR FAMILY"/>
    <property type="match status" value="1"/>
</dbReference>
<sequence>MFKVDNPTHSIGLQFWNLYTKWNAEITISLKPLGITHTQFVILAAILWREKTHNISSQSEISALTSIDKMTLSKALIKLVEKKFIVKNKAENDSRIFILTLTEIGAGLTKQAISIVEDIDEKIFGSLGAEKKAIFLSLILELKSFSS</sequence>
<dbReference type="PROSITE" id="PS50995">
    <property type="entry name" value="HTH_MARR_2"/>
    <property type="match status" value="1"/>
</dbReference>
<dbReference type="InterPro" id="IPR039422">
    <property type="entry name" value="MarR/SlyA-like"/>
</dbReference>
<gene>
    <name evidence="5" type="ORF">FR932_00115</name>
</gene>
<name>A0A5J6WGM7_MORMI</name>
<dbReference type="InterPro" id="IPR055166">
    <property type="entry name" value="Transc_reg_Sar_Rot_HTH"/>
</dbReference>
<dbReference type="EMBL" id="CP044398">
    <property type="protein sequence ID" value="QFI36330.1"/>
    <property type="molecule type" value="Genomic_DNA"/>
</dbReference>
<dbReference type="GO" id="GO:0006950">
    <property type="term" value="P:response to stress"/>
    <property type="evidence" value="ECO:0007669"/>
    <property type="project" value="TreeGrafter"/>
</dbReference>
<keyword evidence="6" id="KW-1185">Reference proteome</keyword>
<keyword evidence="3" id="KW-0804">Transcription</keyword>
<reference evidence="5 6" key="1">
    <citation type="submission" date="2019-09" db="EMBL/GenBank/DDBJ databases">
        <title>Hybrid Assembly of the complete Genome of the Deep-Sea Bacterium Moritella marina from long Nanopore and Illumina reads.</title>
        <authorList>
            <person name="Magin S."/>
            <person name="Georgoulis A."/>
            <person name="Papadimitriou K."/>
            <person name="Iliakis G."/>
            <person name="Vorgias C.E."/>
        </authorList>
    </citation>
    <scope>NUCLEOTIDE SEQUENCE [LARGE SCALE GENOMIC DNA]</scope>
    <source>
        <strain evidence="5 6">MP-1</strain>
        <plasmid evidence="5 6">unnamed1</plasmid>
    </source>
</reference>
<dbReference type="InterPro" id="IPR036388">
    <property type="entry name" value="WH-like_DNA-bd_sf"/>
</dbReference>
<dbReference type="PRINTS" id="PR00598">
    <property type="entry name" value="HTHMARR"/>
</dbReference>
<evidence type="ECO:0000259" key="4">
    <source>
        <dbReference type="PROSITE" id="PS50995"/>
    </source>
</evidence>
<evidence type="ECO:0000256" key="2">
    <source>
        <dbReference type="ARBA" id="ARBA00023125"/>
    </source>
</evidence>
<keyword evidence="5" id="KW-0614">Plasmid</keyword>